<organism evidence="1 2">
    <name type="scientific">Pisolithus microcarpus 441</name>
    <dbReference type="NCBI Taxonomy" id="765257"/>
    <lineage>
        <taxon>Eukaryota</taxon>
        <taxon>Fungi</taxon>
        <taxon>Dikarya</taxon>
        <taxon>Basidiomycota</taxon>
        <taxon>Agaricomycotina</taxon>
        <taxon>Agaricomycetes</taxon>
        <taxon>Agaricomycetidae</taxon>
        <taxon>Boletales</taxon>
        <taxon>Sclerodermatineae</taxon>
        <taxon>Pisolithaceae</taxon>
        <taxon>Pisolithus</taxon>
    </lineage>
</organism>
<keyword evidence="2" id="KW-1185">Reference proteome</keyword>
<name>A0A0C9YK84_9AGAM</name>
<evidence type="ECO:0000313" key="1">
    <source>
        <dbReference type="EMBL" id="KIK10777.1"/>
    </source>
</evidence>
<dbReference type="AlphaFoldDB" id="A0A0C9YK84"/>
<accession>A0A0C9YK84</accession>
<reference evidence="2" key="2">
    <citation type="submission" date="2015-01" db="EMBL/GenBank/DDBJ databases">
        <title>Evolutionary Origins and Diversification of the Mycorrhizal Mutualists.</title>
        <authorList>
            <consortium name="DOE Joint Genome Institute"/>
            <consortium name="Mycorrhizal Genomics Consortium"/>
            <person name="Kohler A."/>
            <person name="Kuo A."/>
            <person name="Nagy L.G."/>
            <person name="Floudas D."/>
            <person name="Copeland A."/>
            <person name="Barry K.W."/>
            <person name="Cichocki N."/>
            <person name="Veneault-Fourrey C."/>
            <person name="LaButti K."/>
            <person name="Lindquist E.A."/>
            <person name="Lipzen A."/>
            <person name="Lundell T."/>
            <person name="Morin E."/>
            <person name="Murat C."/>
            <person name="Riley R."/>
            <person name="Ohm R."/>
            <person name="Sun H."/>
            <person name="Tunlid A."/>
            <person name="Henrissat B."/>
            <person name="Grigoriev I.V."/>
            <person name="Hibbett D.S."/>
            <person name="Martin F."/>
        </authorList>
    </citation>
    <scope>NUCLEOTIDE SEQUENCE [LARGE SCALE GENOMIC DNA]</scope>
    <source>
        <strain evidence="2">441</strain>
    </source>
</reference>
<sequence length="70" mass="7582">MVCLVRSSGLPVGSLPISIPTMRPMTLPILSLTTRCKTDSRCKTTCTASNTSKFLNLILQSFKVGCIYAD</sequence>
<reference evidence="1 2" key="1">
    <citation type="submission" date="2014-04" db="EMBL/GenBank/DDBJ databases">
        <authorList>
            <consortium name="DOE Joint Genome Institute"/>
            <person name="Kuo A."/>
            <person name="Kohler A."/>
            <person name="Costa M.D."/>
            <person name="Nagy L.G."/>
            <person name="Floudas D."/>
            <person name="Copeland A."/>
            <person name="Barry K.W."/>
            <person name="Cichocki N."/>
            <person name="Veneault-Fourrey C."/>
            <person name="LaButti K."/>
            <person name="Lindquist E.A."/>
            <person name="Lipzen A."/>
            <person name="Lundell T."/>
            <person name="Morin E."/>
            <person name="Murat C."/>
            <person name="Sun H."/>
            <person name="Tunlid A."/>
            <person name="Henrissat B."/>
            <person name="Grigoriev I.V."/>
            <person name="Hibbett D.S."/>
            <person name="Martin F."/>
            <person name="Nordberg H.P."/>
            <person name="Cantor M.N."/>
            <person name="Hua S.X."/>
        </authorList>
    </citation>
    <scope>NUCLEOTIDE SEQUENCE [LARGE SCALE GENOMIC DNA]</scope>
    <source>
        <strain evidence="1 2">441</strain>
    </source>
</reference>
<dbReference type="EMBL" id="KN834434">
    <property type="protein sequence ID" value="KIK10777.1"/>
    <property type="molecule type" value="Genomic_DNA"/>
</dbReference>
<gene>
    <name evidence="1" type="ORF">PISMIDRAFT_574752</name>
</gene>
<protein>
    <submittedName>
        <fullName evidence="1">Uncharacterized protein</fullName>
    </submittedName>
</protein>
<evidence type="ECO:0000313" key="2">
    <source>
        <dbReference type="Proteomes" id="UP000054018"/>
    </source>
</evidence>
<dbReference type="HOGENOM" id="CLU_2758784_0_0_1"/>
<proteinExistence type="predicted"/>
<dbReference type="Proteomes" id="UP000054018">
    <property type="component" value="Unassembled WGS sequence"/>
</dbReference>